<dbReference type="EMBL" id="VSSQ01100467">
    <property type="protein sequence ID" value="MPN42613.1"/>
    <property type="molecule type" value="Genomic_DNA"/>
</dbReference>
<evidence type="ECO:0000313" key="1">
    <source>
        <dbReference type="EMBL" id="MPN42613.1"/>
    </source>
</evidence>
<organism evidence="1">
    <name type="scientific">bioreactor metagenome</name>
    <dbReference type="NCBI Taxonomy" id="1076179"/>
    <lineage>
        <taxon>unclassified sequences</taxon>
        <taxon>metagenomes</taxon>
        <taxon>ecological metagenomes</taxon>
    </lineage>
</organism>
<dbReference type="AlphaFoldDB" id="A0A645I565"/>
<accession>A0A645I565</accession>
<reference evidence="1" key="1">
    <citation type="submission" date="2019-08" db="EMBL/GenBank/DDBJ databases">
        <authorList>
            <person name="Kucharzyk K."/>
            <person name="Murdoch R.W."/>
            <person name="Higgins S."/>
            <person name="Loffler F."/>
        </authorList>
    </citation>
    <scope>NUCLEOTIDE SEQUENCE</scope>
</reference>
<proteinExistence type="predicted"/>
<gene>
    <name evidence="1" type="ORF">SDC9_190170</name>
</gene>
<name>A0A645I565_9ZZZZ</name>
<protein>
    <submittedName>
        <fullName evidence="1">Uncharacterized protein</fullName>
    </submittedName>
</protein>
<sequence>MTLSHIRKGVDSGRLLLSDREKDWLERLSEQVDQLPGDLDAFTRGIIGECEKLDPKKYDM</sequence>
<comment type="caution">
    <text evidence="1">The sequence shown here is derived from an EMBL/GenBank/DDBJ whole genome shotgun (WGS) entry which is preliminary data.</text>
</comment>